<protein>
    <submittedName>
        <fullName evidence="2">Uncharacterized protein</fullName>
    </submittedName>
</protein>
<sequence>MRPARILLWGCFTIVVVLIVLVVVWFFALGDSLDNPEESGGWVGVLKPLETKVG</sequence>
<feature type="transmembrane region" description="Helical" evidence="1">
    <location>
        <begin position="7"/>
        <end position="28"/>
    </location>
</feature>
<gene>
    <name evidence="2" type="ORF">SRB5_39330</name>
</gene>
<keyword evidence="1" id="KW-0812">Transmembrane</keyword>
<comment type="caution">
    <text evidence="2">The sequence shown here is derived from an EMBL/GenBank/DDBJ whole genome shotgun (WGS) entry which is preliminary data.</text>
</comment>
<organism evidence="2 3">
    <name type="scientific">Streptomyces smaragdinus</name>
    <dbReference type="NCBI Taxonomy" id="2585196"/>
    <lineage>
        <taxon>Bacteria</taxon>
        <taxon>Bacillati</taxon>
        <taxon>Actinomycetota</taxon>
        <taxon>Actinomycetes</taxon>
        <taxon>Kitasatosporales</taxon>
        <taxon>Streptomycetaceae</taxon>
        <taxon>Streptomyces</taxon>
    </lineage>
</organism>
<dbReference type="AlphaFoldDB" id="A0A7K0CJW5"/>
<name>A0A7K0CJW5_9ACTN</name>
<keyword evidence="1" id="KW-1133">Transmembrane helix</keyword>
<accession>A0A7K0CJW5</accession>
<keyword evidence="3" id="KW-1185">Reference proteome</keyword>
<keyword evidence="1" id="KW-0472">Membrane</keyword>
<proteinExistence type="predicted"/>
<evidence type="ECO:0000313" key="3">
    <source>
        <dbReference type="Proteomes" id="UP000466345"/>
    </source>
</evidence>
<evidence type="ECO:0000256" key="1">
    <source>
        <dbReference type="SAM" id="Phobius"/>
    </source>
</evidence>
<reference evidence="2 3" key="1">
    <citation type="submission" date="2019-10" db="EMBL/GenBank/DDBJ databases">
        <title>Streptomyces smaragdinus sp. nov. and Streptomyces fabii sp. nov., isolated from the gut of fungus growing-termite Macrotermes natalensis.</title>
        <authorList>
            <person name="Schwitalla J."/>
            <person name="Benndorf R."/>
            <person name="Martin K."/>
            <person name="De Beer W."/>
            <person name="Kaster A.-K."/>
            <person name="Vollmers J."/>
            <person name="Poulsen M."/>
            <person name="Beemelmanns C."/>
        </authorList>
    </citation>
    <scope>NUCLEOTIDE SEQUENCE [LARGE SCALE GENOMIC DNA]</scope>
    <source>
        <strain evidence="2 3">RB5</strain>
    </source>
</reference>
<dbReference type="EMBL" id="WEGJ01000015">
    <property type="protein sequence ID" value="MQY13779.1"/>
    <property type="molecule type" value="Genomic_DNA"/>
</dbReference>
<dbReference type="Proteomes" id="UP000466345">
    <property type="component" value="Unassembled WGS sequence"/>
</dbReference>
<evidence type="ECO:0000313" key="2">
    <source>
        <dbReference type="EMBL" id="MQY13779.1"/>
    </source>
</evidence>